<dbReference type="AlphaFoldDB" id="A0AAX2IRT2"/>
<dbReference type="RefSeq" id="WP_027223395.1">
    <property type="nucleotide sequence ID" value="NZ_CAAAIJ010000003.1"/>
</dbReference>
<protein>
    <submittedName>
        <fullName evidence="2">Uncharacterized protein</fullName>
    </submittedName>
</protein>
<evidence type="ECO:0000313" key="2">
    <source>
        <dbReference type="EMBL" id="SQG89141.1"/>
    </source>
</evidence>
<proteinExistence type="predicted"/>
<dbReference type="EMBL" id="LS483412">
    <property type="protein sequence ID" value="SQG89141.1"/>
    <property type="molecule type" value="Genomic_DNA"/>
</dbReference>
<accession>A0AAX2IRT2</accession>
<evidence type="ECO:0000256" key="1">
    <source>
        <dbReference type="SAM" id="MobiDB-lite"/>
    </source>
</evidence>
<gene>
    <name evidence="2" type="ORF">NCTC12272_00307</name>
</gene>
<feature type="region of interest" description="Disordered" evidence="1">
    <location>
        <begin position="1"/>
        <end position="31"/>
    </location>
</feature>
<evidence type="ECO:0000313" key="3">
    <source>
        <dbReference type="Proteomes" id="UP000249566"/>
    </source>
</evidence>
<organism evidence="2 3">
    <name type="scientific">Legionella pneumophila subsp. pascullei</name>
    <dbReference type="NCBI Taxonomy" id="91890"/>
    <lineage>
        <taxon>Bacteria</taxon>
        <taxon>Pseudomonadati</taxon>
        <taxon>Pseudomonadota</taxon>
        <taxon>Gammaproteobacteria</taxon>
        <taxon>Legionellales</taxon>
        <taxon>Legionellaceae</taxon>
        <taxon>Legionella</taxon>
    </lineage>
</organism>
<feature type="compositionally biased region" description="Polar residues" evidence="1">
    <location>
        <begin position="651"/>
        <end position="664"/>
    </location>
</feature>
<dbReference type="Proteomes" id="UP000249566">
    <property type="component" value="Chromosome 1"/>
</dbReference>
<name>A0AAX2IRT2_LEGPN</name>
<reference evidence="2 3" key="1">
    <citation type="submission" date="2018-06" db="EMBL/GenBank/DDBJ databases">
        <authorList>
            <consortium name="Pathogen Informatics"/>
            <person name="Doyle S."/>
        </authorList>
    </citation>
    <scope>NUCLEOTIDE SEQUENCE [LARGE SCALE GENOMIC DNA]</scope>
    <source>
        <strain evidence="2 3">NCTC12272</strain>
    </source>
</reference>
<feature type="region of interest" description="Disordered" evidence="1">
    <location>
        <begin position="648"/>
        <end position="670"/>
    </location>
</feature>
<sequence length="670" mass="75926">MTKKHLNPDSQTDLGDTEKVELEDTDTVDIPNEGDLSPSKMRFIWEGDFSSYQLKAADLRPITRHYKQKNHIQIVINGEHLFGQELISKKLAAMDEQIKGLNDDSLKYALYIQKHWLQPGYLGDQFCISNMFGSDFSKVYKELKELLVPYLTNDGEIKKGLSTQELLDLNEIVKAKFAPLFDTKIARYIAFLNASKDEVCLDKQEAIDEIKKIQSGLKPGQLVGYVYTNNQRVGESHFEVVIIGAETIIKPVHWGNQGRERGLYSEDLPGMFNTRIDFFVQTTSAIPLPQAGHEECGTLGIMYLNELLKDNAKQLQKDSLRFSFYDKGNSLAHFFFPSPQVLRFSQSSAYNKVIKAMLEDTPNVEVIHGDKKYRVKTLRGILEESIEAAKKCGNSELAARNQKLLDDLPSFRKHWLQSYDLCEQKRSLMEDRHNLYLAYTTQRMRRKADEQDEHAGLQVDFELENPHFPSEIPVETEIVTEATNPTGDEMMQSRSNGEHGFTPQQLTIIIAAMQKALTSMGTSRFVSGRDDKEKLLVQFKSTFENATNGQERHEALRNFITTASTPRQGLLNFFPAAYGKTRSATAFYEHIKNQDPSLVEVLKTMDGEKGIKVVAQSNSSDETTATMPADQARGIMQHFKRAIQVERGSELKTSNDSVDSQNLCDTGLKI</sequence>